<comment type="subcellular location">
    <subcellularLocation>
        <location evidence="1">Membrane</location>
    </subcellularLocation>
</comment>
<feature type="non-terminal residue" evidence="11">
    <location>
        <position position="238"/>
    </location>
</feature>
<evidence type="ECO:0000256" key="10">
    <source>
        <dbReference type="SAM" id="Phobius"/>
    </source>
</evidence>
<comment type="caution">
    <text evidence="11">The sequence shown here is derived from an EMBL/GenBank/DDBJ whole genome shotgun (WGS) entry which is preliminary data.</text>
</comment>
<comment type="catalytic activity">
    <reaction evidence="9">
        <text>a ubiquinone + NADH + 5 H(+)(in) = a ubiquinol + NAD(+) + 4 H(+)(out)</text>
        <dbReference type="Rhea" id="RHEA:29091"/>
        <dbReference type="Rhea" id="RHEA-COMP:9565"/>
        <dbReference type="Rhea" id="RHEA-COMP:9566"/>
        <dbReference type="ChEBI" id="CHEBI:15378"/>
        <dbReference type="ChEBI" id="CHEBI:16389"/>
        <dbReference type="ChEBI" id="CHEBI:17976"/>
        <dbReference type="ChEBI" id="CHEBI:57540"/>
        <dbReference type="ChEBI" id="CHEBI:57945"/>
        <dbReference type="EC" id="7.1.1.2"/>
    </reaction>
</comment>
<dbReference type="SUPFAM" id="SSF81452">
    <property type="entry name" value="Cytochrome c oxidase subunit III-like"/>
    <property type="match status" value="1"/>
</dbReference>
<feature type="transmembrane region" description="Helical" evidence="10">
    <location>
        <begin position="173"/>
        <end position="193"/>
    </location>
</feature>
<keyword evidence="7 10" id="KW-0472">Membrane</keyword>
<sequence>EFKILINYHFFKYIIIFTRLILFTFFNNFLGLFLYIFTAFSHIRFCLSLSNYLNNVFAGLLLFTLLGSSFLQPFLILSIPNTLIYILIIPPKGTIPFNLFDIPLIKTIIKKSLPITIILGIYFSLFQLIEYINSPFTTADSIYDSIFIIAKISPFECGFNPISRARLPFKTQFFIITLIFLIFDIKIALLLPLSYISVNFNSFTIFYSFIFLFILINNTLTFSTSILYFYLTIIKDIS</sequence>
<evidence type="ECO:0000313" key="11">
    <source>
        <dbReference type="EMBL" id="KAG5332411.1"/>
    </source>
</evidence>
<dbReference type="Gene3D" id="1.20.58.1610">
    <property type="entry name" value="NADH:ubiquinone/plastoquinone oxidoreductase, chain 3"/>
    <property type="match status" value="1"/>
</dbReference>
<evidence type="ECO:0000256" key="2">
    <source>
        <dbReference type="ARBA" id="ARBA00008472"/>
    </source>
</evidence>
<feature type="transmembrane region" description="Helical" evidence="10">
    <location>
        <begin position="52"/>
        <end position="76"/>
    </location>
</feature>
<evidence type="ECO:0000256" key="4">
    <source>
        <dbReference type="ARBA" id="ARBA00022448"/>
    </source>
</evidence>
<feature type="transmembrane region" description="Helical" evidence="10">
    <location>
        <begin position="82"/>
        <end position="100"/>
    </location>
</feature>
<evidence type="ECO:0000256" key="7">
    <source>
        <dbReference type="ARBA" id="ARBA00023136"/>
    </source>
</evidence>
<name>A0A836FET8_9HYME</name>
<keyword evidence="5 10" id="KW-0812">Transmembrane</keyword>
<keyword evidence="6 10" id="KW-1133">Transmembrane helix</keyword>
<evidence type="ECO:0000256" key="1">
    <source>
        <dbReference type="ARBA" id="ARBA00004370"/>
    </source>
</evidence>
<gene>
    <name evidence="11" type="primary">Mtnd3_1</name>
    <name evidence="11" type="ORF">G6Z76_0009180</name>
</gene>
<proteinExistence type="inferred from homology"/>
<evidence type="ECO:0000256" key="8">
    <source>
        <dbReference type="ARBA" id="ARBA00031029"/>
    </source>
</evidence>
<evidence type="ECO:0000256" key="3">
    <source>
        <dbReference type="ARBA" id="ARBA00021007"/>
    </source>
</evidence>
<feature type="transmembrane region" description="Helical" evidence="10">
    <location>
        <begin position="112"/>
        <end position="129"/>
    </location>
</feature>
<reference evidence="11" key="1">
    <citation type="submission" date="2020-03" db="EMBL/GenBank/DDBJ databases">
        <title>Relaxed selection underlies rapid genomic changes in the transitions from sociality to social parasitism in ants.</title>
        <authorList>
            <person name="Bi X."/>
        </authorList>
    </citation>
    <scope>NUCLEOTIDE SEQUENCE</scope>
    <source>
        <strain evidence="11">BGI-DK2014a</strain>
        <tissue evidence="11">Whole body</tissue>
    </source>
</reference>
<keyword evidence="12" id="KW-1185">Reference proteome</keyword>
<dbReference type="InterPro" id="IPR038430">
    <property type="entry name" value="NDAH_ubi_oxred_su3_sf"/>
</dbReference>
<evidence type="ECO:0000256" key="9">
    <source>
        <dbReference type="ARBA" id="ARBA00049551"/>
    </source>
</evidence>
<feature type="transmembrane region" description="Helical" evidence="10">
    <location>
        <begin position="20"/>
        <end position="40"/>
    </location>
</feature>
<dbReference type="AlphaFoldDB" id="A0A836FET8"/>
<accession>A0A836FET8</accession>
<comment type="similarity">
    <text evidence="2">Belongs to the complex I subunit 3 family.</text>
</comment>
<dbReference type="GO" id="GO:0008137">
    <property type="term" value="F:NADH dehydrogenase (ubiquinone) activity"/>
    <property type="evidence" value="ECO:0007669"/>
    <property type="project" value="UniProtKB-EC"/>
</dbReference>
<organism evidence="11 12">
    <name type="scientific">Acromyrmex charruanus</name>
    <dbReference type="NCBI Taxonomy" id="2715315"/>
    <lineage>
        <taxon>Eukaryota</taxon>
        <taxon>Metazoa</taxon>
        <taxon>Ecdysozoa</taxon>
        <taxon>Arthropoda</taxon>
        <taxon>Hexapoda</taxon>
        <taxon>Insecta</taxon>
        <taxon>Pterygota</taxon>
        <taxon>Neoptera</taxon>
        <taxon>Endopterygota</taxon>
        <taxon>Hymenoptera</taxon>
        <taxon>Apocrita</taxon>
        <taxon>Aculeata</taxon>
        <taxon>Formicoidea</taxon>
        <taxon>Formicidae</taxon>
        <taxon>Myrmicinae</taxon>
        <taxon>Acromyrmex</taxon>
    </lineage>
</organism>
<protein>
    <recommendedName>
        <fullName evidence="3">NADH-ubiquinone oxidoreductase chain 3</fullName>
    </recommendedName>
    <alternativeName>
        <fullName evidence="8">NADH dehydrogenase subunit 3</fullName>
    </alternativeName>
</protein>
<keyword evidence="4" id="KW-0813">Transport</keyword>
<evidence type="ECO:0000256" key="6">
    <source>
        <dbReference type="ARBA" id="ARBA00022989"/>
    </source>
</evidence>
<dbReference type="GO" id="GO:0016020">
    <property type="term" value="C:membrane"/>
    <property type="evidence" value="ECO:0007669"/>
    <property type="project" value="UniProtKB-SubCell"/>
</dbReference>
<feature type="transmembrane region" description="Helical" evidence="10">
    <location>
        <begin position="205"/>
        <end position="231"/>
    </location>
</feature>
<dbReference type="Pfam" id="PF00507">
    <property type="entry name" value="Oxidored_q4"/>
    <property type="match status" value="1"/>
</dbReference>
<dbReference type="InterPro" id="IPR035973">
    <property type="entry name" value="Cyt_c_oxidase_su3-like_sf"/>
</dbReference>
<evidence type="ECO:0000256" key="5">
    <source>
        <dbReference type="ARBA" id="ARBA00022692"/>
    </source>
</evidence>
<dbReference type="InterPro" id="IPR000440">
    <property type="entry name" value="NADH_UbQ/plastoQ_OxRdtase_su3"/>
</dbReference>
<feature type="non-terminal residue" evidence="11">
    <location>
        <position position="1"/>
    </location>
</feature>
<dbReference type="Proteomes" id="UP000669903">
    <property type="component" value="Unassembled WGS sequence"/>
</dbReference>
<evidence type="ECO:0000313" key="12">
    <source>
        <dbReference type="Proteomes" id="UP000669903"/>
    </source>
</evidence>
<dbReference type="EMBL" id="JAANIC010005222">
    <property type="protein sequence ID" value="KAG5332411.1"/>
    <property type="molecule type" value="Genomic_DNA"/>
</dbReference>